<evidence type="ECO:0000259" key="4">
    <source>
        <dbReference type="PROSITE" id="PS50222"/>
    </source>
</evidence>
<reference evidence="5" key="1">
    <citation type="submission" date="2021-02" db="EMBL/GenBank/DDBJ databases">
        <authorList>
            <person name="Nowell W R."/>
        </authorList>
    </citation>
    <scope>NUCLEOTIDE SEQUENCE</scope>
</reference>
<dbReference type="Proteomes" id="UP000663844">
    <property type="component" value="Unassembled WGS sequence"/>
</dbReference>
<dbReference type="Pfam" id="PF00036">
    <property type="entry name" value="EF-hand_1"/>
    <property type="match status" value="1"/>
</dbReference>
<dbReference type="PROSITE" id="PS50222">
    <property type="entry name" value="EF_HAND_2"/>
    <property type="match status" value="2"/>
</dbReference>
<dbReference type="PRINTS" id="PR00450">
    <property type="entry name" value="RECOVERIN"/>
</dbReference>
<evidence type="ECO:0000313" key="6">
    <source>
        <dbReference type="EMBL" id="CAF3677377.1"/>
    </source>
</evidence>
<evidence type="ECO:0000256" key="1">
    <source>
        <dbReference type="ARBA" id="ARBA00022723"/>
    </source>
</evidence>
<evidence type="ECO:0000256" key="3">
    <source>
        <dbReference type="ARBA" id="ARBA00022837"/>
    </source>
</evidence>
<evidence type="ECO:0000313" key="5">
    <source>
        <dbReference type="EMBL" id="CAF1068515.1"/>
    </source>
</evidence>
<gene>
    <name evidence="5" type="ORF">JYZ213_LOCUS19621</name>
    <name evidence="6" type="ORF">OXD698_LOCUS10673</name>
</gene>
<feature type="domain" description="EF-hand" evidence="4">
    <location>
        <begin position="68"/>
        <end position="103"/>
    </location>
</feature>
<dbReference type="InterPro" id="IPR011992">
    <property type="entry name" value="EF-hand-dom_pair"/>
</dbReference>
<comment type="caution">
    <text evidence="5">The sequence shown here is derived from an EMBL/GenBank/DDBJ whole genome shotgun (WGS) entry which is preliminary data.</text>
</comment>
<keyword evidence="3" id="KW-0106">Calcium</keyword>
<evidence type="ECO:0000256" key="2">
    <source>
        <dbReference type="ARBA" id="ARBA00022737"/>
    </source>
</evidence>
<dbReference type="InterPro" id="IPR018247">
    <property type="entry name" value="EF_Hand_1_Ca_BS"/>
</dbReference>
<name>A0A814LQ59_9BILA</name>
<dbReference type="SMART" id="SM00054">
    <property type="entry name" value="EFh"/>
    <property type="match status" value="2"/>
</dbReference>
<dbReference type="PROSITE" id="PS00018">
    <property type="entry name" value="EF_HAND_1"/>
    <property type="match status" value="2"/>
</dbReference>
<dbReference type="PANTHER" id="PTHR45942">
    <property type="entry name" value="PROTEIN PHOSPATASE 3 REGULATORY SUBUNIT B ALPHA ISOFORM TYPE 1"/>
    <property type="match status" value="1"/>
</dbReference>
<accession>A0A814LQ59</accession>
<keyword evidence="2" id="KW-0677">Repeat</keyword>
<dbReference type="EMBL" id="CAJNOG010000200">
    <property type="protein sequence ID" value="CAF1068515.1"/>
    <property type="molecule type" value="Genomic_DNA"/>
</dbReference>
<dbReference type="InterPro" id="IPR002048">
    <property type="entry name" value="EF_hand_dom"/>
</dbReference>
<dbReference type="Pfam" id="PF13202">
    <property type="entry name" value="EF-hand_5"/>
    <property type="match status" value="1"/>
</dbReference>
<evidence type="ECO:0000313" key="7">
    <source>
        <dbReference type="Proteomes" id="UP000663845"/>
    </source>
</evidence>
<dbReference type="GO" id="GO:0005509">
    <property type="term" value="F:calcium ion binding"/>
    <property type="evidence" value="ECO:0007669"/>
    <property type="project" value="InterPro"/>
</dbReference>
<dbReference type="AlphaFoldDB" id="A0A814LQ59"/>
<dbReference type="EMBL" id="CAJOAZ010000576">
    <property type="protein sequence ID" value="CAF3677377.1"/>
    <property type="molecule type" value="Genomic_DNA"/>
</dbReference>
<dbReference type="Proteomes" id="UP000663845">
    <property type="component" value="Unassembled WGS sequence"/>
</dbReference>
<keyword evidence="1" id="KW-0479">Metal-binding</keyword>
<sequence>MGTKCSSSKTSHIIPSINLSHNQLQEYHELTNIPENEILIYYRQFLNISPTGRMTYSQFDNQLKTMGITMDGSKAIFKMIDKDNSGQISFQEYLLSIVTFSQQSQPEQQLGAVFDTYQALSRQSIKQTSNDLHIQGMTKNDIEHMLKRMHPDLSKDDIEELSNRYMDSDQNKNGYISKQEFIAACMKNPKLMEQLGHKIVITKIDTNENNE</sequence>
<feature type="domain" description="EF-hand" evidence="4">
    <location>
        <begin position="156"/>
        <end position="191"/>
    </location>
</feature>
<organism evidence="5 7">
    <name type="scientific">Adineta steineri</name>
    <dbReference type="NCBI Taxonomy" id="433720"/>
    <lineage>
        <taxon>Eukaryota</taxon>
        <taxon>Metazoa</taxon>
        <taxon>Spiralia</taxon>
        <taxon>Gnathifera</taxon>
        <taxon>Rotifera</taxon>
        <taxon>Eurotatoria</taxon>
        <taxon>Bdelloidea</taxon>
        <taxon>Adinetida</taxon>
        <taxon>Adinetidae</taxon>
        <taxon>Adineta</taxon>
    </lineage>
</organism>
<proteinExistence type="predicted"/>
<protein>
    <recommendedName>
        <fullName evidence="4">EF-hand domain-containing protein</fullName>
    </recommendedName>
</protein>
<dbReference type="SUPFAM" id="SSF47473">
    <property type="entry name" value="EF-hand"/>
    <property type="match status" value="1"/>
</dbReference>
<dbReference type="Gene3D" id="1.10.238.10">
    <property type="entry name" value="EF-hand"/>
    <property type="match status" value="1"/>
</dbReference>